<dbReference type="EMBL" id="JACGWO010000003">
    <property type="protein sequence ID" value="KAK4432562.1"/>
    <property type="molecule type" value="Genomic_DNA"/>
</dbReference>
<accession>A0AAE1YM75</accession>
<proteinExistence type="predicted"/>
<protein>
    <submittedName>
        <fullName evidence="1">Uncharacterized protein</fullName>
    </submittedName>
</protein>
<dbReference type="PANTHER" id="PTHR33148:SF46">
    <property type="entry name" value="EMB|CAB85509.1"/>
    <property type="match status" value="1"/>
</dbReference>
<gene>
    <name evidence="1" type="ORF">Salat_1018400</name>
</gene>
<dbReference type="Proteomes" id="UP001293254">
    <property type="component" value="Unassembled WGS sequence"/>
</dbReference>
<sequence length="115" mass="12961">MGNCLVLQENVVRVMKTDGKILEYNKTPIKVDQVLSEFSHPAVSEDERRQPAGVVRIKLVISKQELQEMLRHGGVSVDDMISKVQKEEIIKSYDRDAVTISKGWSPVLETIPEAN</sequence>
<reference evidence="1" key="2">
    <citation type="journal article" date="2024" name="Plant">
        <title>Genomic evolution and insights into agronomic trait innovations of Sesamum species.</title>
        <authorList>
            <person name="Miao H."/>
            <person name="Wang L."/>
            <person name="Qu L."/>
            <person name="Liu H."/>
            <person name="Sun Y."/>
            <person name="Le M."/>
            <person name="Wang Q."/>
            <person name="Wei S."/>
            <person name="Zheng Y."/>
            <person name="Lin W."/>
            <person name="Duan Y."/>
            <person name="Cao H."/>
            <person name="Xiong S."/>
            <person name="Wang X."/>
            <person name="Wei L."/>
            <person name="Li C."/>
            <person name="Ma Q."/>
            <person name="Ju M."/>
            <person name="Zhao R."/>
            <person name="Li G."/>
            <person name="Mu C."/>
            <person name="Tian Q."/>
            <person name="Mei H."/>
            <person name="Zhang T."/>
            <person name="Gao T."/>
            <person name="Zhang H."/>
        </authorList>
    </citation>
    <scope>NUCLEOTIDE SEQUENCE</scope>
    <source>
        <strain evidence="1">3651</strain>
    </source>
</reference>
<keyword evidence="2" id="KW-1185">Reference proteome</keyword>
<name>A0AAE1YM75_9LAMI</name>
<reference evidence="1" key="1">
    <citation type="submission" date="2020-06" db="EMBL/GenBank/DDBJ databases">
        <authorList>
            <person name="Li T."/>
            <person name="Hu X."/>
            <person name="Zhang T."/>
            <person name="Song X."/>
            <person name="Zhang H."/>
            <person name="Dai N."/>
            <person name="Sheng W."/>
            <person name="Hou X."/>
            <person name="Wei L."/>
        </authorList>
    </citation>
    <scope>NUCLEOTIDE SEQUENCE</scope>
    <source>
        <strain evidence="1">3651</strain>
        <tissue evidence="1">Leaf</tissue>
    </source>
</reference>
<evidence type="ECO:0000313" key="1">
    <source>
        <dbReference type="EMBL" id="KAK4432562.1"/>
    </source>
</evidence>
<dbReference type="PANTHER" id="PTHR33148">
    <property type="entry name" value="PLASTID MOVEMENT IMPAIRED PROTEIN-RELATED"/>
    <property type="match status" value="1"/>
</dbReference>
<evidence type="ECO:0000313" key="2">
    <source>
        <dbReference type="Proteomes" id="UP001293254"/>
    </source>
</evidence>
<comment type="caution">
    <text evidence="1">The sequence shown here is derived from an EMBL/GenBank/DDBJ whole genome shotgun (WGS) entry which is preliminary data.</text>
</comment>
<dbReference type="AlphaFoldDB" id="A0AAE1YM75"/>
<organism evidence="1 2">
    <name type="scientific">Sesamum alatum</name>
    <dbReference type="NCBI Taxonomy" id="300844"/>
    <lineage>
        <taxon>Eukaryota</taxon>
        <taxon>Viridiplantae</taxon>
        <taxon>Streptophyta</taxon>
        <taxon>Embryophyta</taxon>
        <taxon>Tracheophyta</taxon>
        <taxon>Spermatophyta</taxon>
        <taxon>Magnoliopsida</taxon>
        <taxon>eudicotyledons</taxon>
        <taxon>Gunneridae</taxon>
        <taxon>Pentapetalae</taxon>
        <taxon>asterids</taxon>
        <taxon>lamiids</taxon>
        <taxon>Lamiales</taxon>
        <taxon>Pedaliaceae</taxon>
        <taxon>Sesamum</taxon>
    </lineage>
</organism>